<dbReference type="AlphaFoldDB" id="A0A1G9K002"/>
<name>A0A1G9K002_9ACTN</name>
<dbReference type="EMBL" id="FNFF01000039">
    <property type="protein sequence ID" value="SDL42734.1"/>
    <property type="molecule type" value="Genomic_DNA"/>
</dbReference>
<accession>A0A1G9K002</accession>
<dbReference type="STRING" id="417292.SAMN05421806_1392"/>
<dbReference type="Proteomes" id="UP000199155">
    <property type="component" value="Unassembled WGS sequence"/>
</dbReference>
<proteinExistence type="predicted"/>
<sequence>MTLQWKGGLPKPVLAGTTATYKDAAPGADVIVKASRTGFEQFVRLDAKPTTENYTYTLPLKAKGLKASAQKDGSVLFTDAETGVEKATMPAPVMWDASVDKVSGKHENRARVGMKVIDHGGGNIDLEVTPDADFLANKGTQYPVTVDPSTSALGNTFDTYVQQGETTDLGAETELDWGNPGTKNTDGTPRLARTLMTWNTEAFADALISSAKVEFYNFHSGNTDCKAHSWDVWNTTAGSSDSRWTSQPTWQQKYATSTETKAHATGCTATADGWIKADVKDLVQTWASAKQTRGHMGVRAAEDSSQGWKRVNSRNATANQPKLTVNYNYRPGDGTAQQAGPKFEMYSGIWGVDTLTPTLRDKFTDADGDTVNGTFQVYDSATNKPITTSAGEGLLTSGFVKPGEWASVKVPEGQLVDGKTYKFRTNSYDGTHYNLNWSPWREFVVDTASAGKPTNLQPGDSYTISDPKIVKDPAKIQEIQDVLKRDGNLEALGIKPTRGPSAPKAAAADDTRASWLPRTYITPSGKFAGGKKPADQYEYIKDPAECSAAAASDNAAGWIKNRFSYCQETLVVMPAIDWGIFPPRFNLVGEFIATQTLIGEGKIGSKDSGEYTRYADFDLNLDIHWVGGRFNQPAAKIQANLPCQGTWAAGNPTAKPEDACYTGLFTGRTDSIADWKTNGKTEFDLWSSTPKLPDVAAGERVATGKFTPELKFTLPGYDQLIDAAGEEGVVRFDSAAYNTWAKTGSVFPDATPSLQYNKSDTSSAGPPAPYTGVEAVARHIDEARKNPDATYPTKTVSRLA</sequence>
<reference evidence="1 2" key="1">
    <citation type="submission" date="2016-10" db="EMBL/GenBank/DDBJ databases">
        <authorList>
            <person name="de Groot N.N."/>
        </authorList>
    </citation>
    <scope>NUCLEOTIDE SEQUENCE [LARGE SCALE GENOMIC DNA]</scope>
    <source>
        <strain evidence="1 2">CGMCC 4.5727</strain>
    </source>
</reference>
<organism evidence="1 2">
    <name type="scientific">Streptomyces indicus</name>
    <dbReference type="NCBI Taxonomy" id="417292"/>
    <lineage>
        <taxon>Bacteria</taxon>
        <taxon>Bacillati</taxon>
        <taxon>Actinomycetota</taxon>
        <taxon>Actinomycetes</taxon>
        <taxon>Kitasatosporales</taxon>
        <taxon>Streptomycetaceae</taxon>
        <taxon>Streptomyces</taxon>
    </lineage>
</organism>
<protein>
    <recommendedName>
        <fullName evidence="3">DNRLRE domain-containing protein</fullName>
    </recommendedName>
</protein>
<dbReference type="RefSeq" id="WP_245769753.1">
    <property type="nucleotide sequence ID" value="NZ_FNFF01000039.1"/>
</dbReference>
<evidence type="ECO:0000313" key="2">
    <source>
        <dbReference type="Proteomes" id="UP000199155"/>
    </source>
</evidence>
<evidence type="ECO:0008006" key="3">
    <source>
        <dbReference type="Google" id="ProtNLM"/>
    </source>
</evidence>
<gene>
    <name evidence="1" type="ORF">SAMN05421806_1392</name>
</gene>
<evidence type="ECO:0000313" key="1">
    <source>
        <dbReference type="EMBL" id="SDL42734.1"/>
    </source>
</evidence>
<keyword evidence="2" id="KW-1185">Reference proteome</keyword>
<dbReference type="NCBIfam" id="NF033679">
    <property type="entry name" value="DNRLRE_dom"/>
    <property type="match status" value="1"/>
</dbReference>